<feature type="domain" description="Peptidase C83" evidence="6">
    <location>
        <begin position="1"/>
        <end position="123"/>
    </location>
</feature>
<dbReference type="GO" id="GO:0010273">
    <property type="term" value="P:detoxification of copper ion"/>
    <property type="evidence" value="ECO:0007669"/>
    <property type="project" value="TreeGrafter"/>
</dbReference>
<evidence type="ECO:0000256" key="4">
    <source>
        <dbReference type="ARBA" id="ARBA00022723"/>
    </source>
</evidence>
<dbReference type="InterPro" id="IPR040409">
    <property type="entry name" value="PCS-like"/>
</dbReference>
<dbReference type="PANTHER" id="PTHR33447:SF19">
    <property type="entry name" value="GLUTATHIONE GAMMA-GLUTAMYLCYSTEINYLTRANSFERASE"/>
    <property type="match status" value="1"/>
</dbReference>
<dbReference type="InterPro" id="IPR038765">
    <property type="entry name" value="Papain-like_cys_pep_sf"/>
</dbReference>
<dbReference type="AlphaFoldDB" id="A0AAV0ZR74"/>
<accession>A0AAV0ZR74</accession>
<sequence length="123" mass="13884">MHGKHMSIPQNPPPPSIEFSSLEGKKIFTEALAEGTRNGLFELISYYQTQSELAFYGLATLSVVLIVLAIDPSKKWKGHFSPLGGYHDERDMVLILDFDEEMEELIEVVAYLVNDRLLEARDA</sequence>
<feature type="transmembrane region" description="Helical" evidence="5">
    <location>
        <begin position="53"/>
        <end position="70"/>
    </location>
</feature>
<proteinExistence type="predicted"/>
<reference evidence="7 8" key="1">
    <citation type="submission" date="2023-01" db="EMBL/GenBank/DDBJ databases">
        <authorList>
            <person name="Kreplak J."/>
        </authorList>
    </citation>
    <scope>NUCLEOTIDE SEQUENCE [LARGE SCALE GENOMIC DNA]</scope>
</reference>
<evidence type="ECO:0000313" key="7">
    <source>
        <dbReference type="EMBL" id="CAI8599503.1"/>
    </source>
</evidence>
<dbReference type="Gene3D" id="3.90.70.30">
    <property type="entry name" value="Phytochelatin synthase, N-terminal domain"/>
    <property type="match status" value="2"/>
</dbReference>
<keyword evidence="5" id="KW-0812">Transmembrane</keyword>
<dbReference type="GO" id="GO:0098849">
    <property type="term" value="P:cellular detoxification of cadmium ion"/>
    <property type="evidence" value="ECO:0007669"/>
    <property type="project" value="TreeGrafter"/>
</dbReference>
<dbReference type="Proteomes" id="UP001157006">
    <property type="component" value="Chromosome 2"/>
</dbReference>
<evidence type="ECO:0000256" key="1">
    <source>
        <dbReference type="ARBA" id="ARBA00012468"/>
    </source>
</evidence>
<dbReference type="EC" id="2.3.2.15" evidence="1"/>
<keyword evidence="5" id="KW-1133">Transmembrane helix</keyword>
<keyword evidence="4" id="KW-0479">Metal-binding</keyword>
<keyword evidence="3" id="KW-0808">Transferase</keyword>
<gene>
    <name evidence="7" type="ORF">VFH_II178040</name>
</gene>
<organism evidence="7 8">
    <name type="scientific">Vicia faba</name>
    <name type="common">Broad bean</name>
    <name type="synonym">Faba vulgaris</name>
    <dbReference type="NCBI Taxonomy" id="3906"/>
    <lineage>
        <taxon>Eukaryota</taxon>
        <taxon>Viridiplantae</taxon>
        <taxon>Streptophyta</taxon>
        <taxon>Embryophyta</taxon>
        <taxon>Tracheophyta</taxon>
        <taxon>Spermatophyta</taxon>
        <taxon>Magnoliopsida</taxon>
        <taxon>eudicotyledons</taxon>
        <taxon>Gunneridae</taxon>
        <taxon>Pentapetalae</taxon>
        <taxon>rosids</taxon>
        <taxon>fabids</taxon>
        <taxon>Fabales</taxon>
        <taxon>Fabaceae</taxon>
        <taxon>Papilionoideae</taxon>
        <taxon>50 kb inversion clade</taxon>
        <taxon>NPAAA clade</taxon>
        <taxon>Hologalegina</taxon>
        <taxon>IRL clade</taxon>
        <taxon>Fabeae</taxon>
        <taxon>Vicia</taxon>
    </lineage>
</organism>
<dbReference type="GO" id="GO:0046938">
    <property type="term" value="P:phytochelatin biosynthetic process"/>
    <property type="evidence" value="ECO:0007669"/>
    <property type="project" value="InterPro"/>
</dbReference>
<evidence type="ECO:0000256" key="5">
    <source>
        <dbReference type="SAM" id="Phobius"/>
    </source>
</evidence>
<evidence type="ECO:0000259" key="6">
    <source>
        <dbReference type="PROSITE" id="PS51443"/>
    </source>
</evidence>
<dbReference type="InterPro" id="IPR038156">
    <property type="entry name" value="PCS_N_sf"/>
</dbReference>
<evidence type="ECO:0000256" key="2">
    <source>
        <dbReference type="ARBA" id="ARBA00022539"/>
    </source>
</evidence>
<keyword evidence="8" id="KW-1185">Reference proteome</keyword>
<dbReference type="Pfam" id="PF05023">
    <property type="entry name" value="Phytochelatin"/>
    <property type="match status" value="1"/>
</dbReference>
<keyword evidence="5" id="KW-0472">Membrane</keyword>
<evidence type="ECO:0000313" key="8">
    <source>
        <dbReference type="Proteomes" id="UP001157006"/>
    </source>
</evidence>
<dbReference type="InterPro" id="IPR007719">
    <property type="entry name" value="PCS_N"/>
</dbReference>
<dbReference type="GO" id="GO:0046872">
    <property type="term" value="F:metal ion binding"/>
    <property type="evidence" value="ECO:0007669"/>
    <property type="project" value="UniProtKB-KW"/>
</dbReference>
<protein>
    <recommendedName>
        <fullName evidence="1">glutathione gamma-glutamylcysteinyltransferase</fullName>
        <ecNumber evidence="1">2.3.2.15</ecNumber>
    </recommendedName>
</protein>
<dbReference type="PROSITE" id="PS51443">
    <property type="entry name" value="PCS"/>
    <property type="match status" value="1"/>
</dbReference>
<evidence type="ECO:0000256" key="3">
    <source>
        <dbReference type="ARBA" id="ARBA00022679"/>
    </source>
</evidence>
<dbReference type="EMBL" id="OX451737">
    <property type="protein sequence ID" value="CAI8599503.1"/>
    <property type="molecule type" value="Genomic_DNA"/>
</dbReference>
<dbReference type="PANTHER" id="PTHR33447">
    <property type="entry name" value="GLUTATHIONE GAMMA-GLUTAMYLCYSTEINYLTRANSFERASE"/>
    <property type="match status" value="1"/>
</dbReference>
<dbReference type="SUPFAM" id="SSF54001">
    <property type="entry name" value="Cysteine proteinases"/>
    <property type="match status" value="1"/>
</dbReference>
<keyword evidence="2" id="KW-0104">Cadmium</keyword>
<name>A0AAV0ZR74_VICFA</name>
<dbReference type="GO" id="GO:0016756">
    <property type="term" value="F:glutathione gamma-glutamylcysteinyltransferase activity"/>
    <property type="evidence" value="ECO:0007669"/>
    <property type="project" value="UniProtKB-EC"/>
</dbReference>